<feature type="region of interest" description="Disordered" evidence="8">
    <location>
        <begin position="560"/>
        <end position="582"/>
    </location>
</feature>
<dbReference type="Pfam" id="PF13620">
    <property type="entry name" value="CarboxypepD_reg"/>
    <property type="match status" value="3"/>
</dbReference>
<dbReference type="GO" id="GO:0005975">
    <property type="term" value="P:carbohydrate metabolic process"/>
    <property type="evidence" value="ECO:0007669"/>
    <property type="project" value="UniProtKB-ARBA"/>
</dbReference>
<dbReference type="PRINTS" id="PR01036">
    <property type="entry name" value="TCRTETB"/>
</dbReference>
<feature type="transmembrane region" description="Helical" evidence="9">
    <location>
        <begin position="359"/>
        <end position="381"/>
    </location>
</feature>
<dbReference type="Gene3D" id="1.20.1250.20">
    <property type="entry name" value="MFS general substrate transporter like domains"/>
    <property type="match status" value="1"/>
</dbReference>
<feature type="region of interest" description="Disordered" evidence="8">
    <location>
        <begin position="621"/>
        <end position="652"/>
    </location>
</feature>
<feature type="transmembrane region" description="Helical" evidence="9">
    <location>
        <begin position="74"/>
        <end position="92"/>
    </location>
</feature>
<keyword evidence="6 9" id="KW-1133">Transmembrane helix</keyword>
<evidence type="ECO:0000313" key="11">
    <source>
        <dbReference type="EMBL" id="OIV38583.1"/>
    </source>
</evidence>
<evidence type="ECO:0000256" key="2">
    <source>
        <dbReference type="ARBA" id="ARBA00007520"/>
    </source>
</evidence>
<feature type="region of interest" description="Disordered" evidence="8">
    <location>
        <begin position="505"/>
        <end position="542"/>
    </location>
</feature>
<accession>A0A1J7BIT4</accession>
<feature type="transmembrane region" description="Helical" evidence="9">
    <location>
        <begin position="44"/>
        <end position="62"/>
    </location>
</feature>
<dbReference type="EMBL" id="MLCF01000017">
    <property type="protein sequence ID" value="OIV38583.1"/>
    <property type="molecule type" value="Genomic_DNA"/>
</dbReference>
<evidence type="ECO:0000256" key="4">
    <source>
        <dbReference type="ARBA" id="ARBA00022475"/>
    </source>
</evidence>
<keyword evidence="5 9" id="KW-0812">Transmembrane</keyword>
<comment type="caution">
    <text evidence="11">The sequence shown here is derived from an EMBL/GenBank/DDBJ whole genome shotgun (WGS) entry which is preliminary data.</text>
</comment>
<dbReference type="Gene3D" id="1.20.1720.10">
    <property type="entry name" value="Multidrug resistance protein D"/>
    <property type="match status" value="1"/>
</dbReference>
<dbReference type="GO" id="GO:0022857">
    <property type="term" value="F:transmembrane transporter activity"/>
    <property type="evidence" value="ECO:0007669"/>
    <property type="project" value="InterPro"/>
</dbReference>
<feature type="transmembrane region" description="Helical" evidence="9">
    <location>
        <begin position="473"/>
        <end position="491"/>
    </location>
</feature>
<dbReference type="SUPFAM" id="SSF49478">
    <property type="entry name" value="Cna protein B-type domain"/>
    <property type="match status" value="1"/>
</dbReference>
<feature type="transmembrane region" description="Helical" evidence="9">
    <location>
        <begin position="136"/>
        <end position="155"/>
    </location>
</feature>
<evidence type="ECO:0000256" key="3">
    <source>
        <dbReference type="ARBA" id="ARBA00022448"/>
    </source>
</evidence>
<dbReference type="Gene3D" id="2.60.40.10">
    <property type="entry name" value="Immunoglobulins"/>
    <property type="match status" value="1"/>
</dbReference>
<dbReference type="PANTHER" id="PTHR23501">
    <property type="entry name" value="MAJOR FACILITATOR SUPERFAMILY"/>
    <property type="match status" value="1"/>
</dbReference>
<dbReference type="STRING" id="1428644.BIV57_04835"/>
<feature type="transmembrane region" description="Helical" evidence="9">
    <location>
        <begin position="393"/>
        <end position="420"/>
    </location>
</feature>
<dbReference type="Proteomes" id="UP000243342">
    <property type="component" value="Unassembled WGS sequence"/>
</dbReference>
<name>A0A1J7BIT4_9ACTN</name>
<evidence type="ECO:0000256" key="7">
    <source>
        <dbReference type="ARBA" id="ARBA00023136"/>
    </source>
</evidence>
<keyword evidence="7 9" id="KW-0472">Membrane</keyword>
<dbReference type="SUPFAM" id="SSF49464">
    <property type="entry name" value="Carboxypeptidase regulatory domain-like"/>
    <property type="match status" value="2"/>
</dbReference>
<sequence>MSHGQVLRAMSGLIIGMFVAILSSTIVTNALPTIMRDLHGSQTAYTWTVTAALLATTATTTIWGKLADLFSKKLLVQLALVIYVIGSVVAGLSQNTGMLISARVIQGIGAGGLSALAQTIMAVLVSPRERGRYSGYIGAAFALGTITGPLIGGAIVDSSLGWRGCFYVCVPVAIVALIILQLTLHLPKQKKDVKVDVLGAFLITAAVCALLIWVSLAGSGASAKWPWWGWQTGAFVGGAAVLVVLFLITESKVKMPIVPLHFFKVRTIALASTASLFVGVAMFAGTIYLSEFFQDSRGKSPTMAGLSTLPMVVGLFLASTVSGQIITRTGRWKALLCSGGVVVTAGSGLLSIVRYDTNYWLIAVFMFLLGAGVGMMMQNLVLSVQNQVAPHELGAASSLVSFFRTLGGAIGVTALGAVMANKISDYIKDGLVSHHVTKVPAALSGGAAPSPESLPQPFRGIMESAYGHGIADIFLYAAPFAFLALLSVLFIKEVPLRTKSGNERAAEAELGSDMQDSQESSTATGDQAAAQDASAPAGLPAARVSQAPAMAMAMAAANGRTHHNGHGRHAAASAAGTPVPPGGTGGYGSNGYGGQYGYGAGFAQQRDAAAALPGSGSGGFGTADGGSGGGFGGSGGSGGGAPIEGHVRRGDGSPLEAATLTLIDLSGRQLARSAVDGQGGYRLDTPGQGSYVLIAAADGHQPQASTVTVGPEGLLHDLVLSGTSGLAGIVLGGAGGTAVEGATVVVTDARGEVLATGRTGADGRFRFGELTAGAFTLAVSADGHRPTAVPAVISSDPGAGTTEIEVRLRPGATLTGVVLAAGAGTADGQEQPLGDARVTLVDAAGNVVGATTTDADGSYAFADLDAGEYTVIASGYPPAATGVSVQDDSESGFDLRLSHPEE</sequence>
<evidence type="ECO:0000259" key="10">
    <source>
        <dbReference type="PROSITE" id="PS50850"/>
    </source>
</evidence>
<dbReference type="SUPFAM" id="SSF103473">
    <property type="entry name" value="MFS general substrate transporter"/>
    <property type="match status" value="2"/>
</dbReference>
<dbReference type="InterPro" id="IPR036259">
    <property type="entry name" value="MFS_trans_sf"/>
</dbReference>
<keyword evidence="3" id="KW-0813">Transport</keyword>
<keyword evidence="4" id="KW-1003">Cell membrane</keyword>
<feature type="transmembrane region" description="Helical" evidence="9">
    <location>
        <begin position="309"/>
        <end position="327"/>
    </location>
</feature>
<dbReference type="InterPro" id="IPR013783">
    <property type="entry name" value="Ig-like_fold"/>
</dbReference>
<organism evidence="11 12">
    <name type="scientific">Mangrovactinospora gilvigrisea</name>
    <dbReference type="NCBI Taxonomy" id="1428644"/>
    <lineage>
        <taxon>Bacteria</taxon>
        <taxon>Bacillati</taxon>
        <taxon>Actinomycetota</taxon>
        <taxon>Actinomycetes</taxon>
        <taxon>Kitasatosporales</taxon>
        <taxon>Streptomycetaceae</taxon>
        <taxon>Mangrovactinospora</taxon>
    </lineage>
</organism>
<comment type="subcellular location">
    <subcellularLocation>
        <location evidence="1">Cell membrane</location>
        <topology evidence="1">Multi-pass membrane protein</topology>
    </subcellularLocation>
</comment>
<feature type="compositionally biased region" description="Gly residues" evidence="8">
    <location>
        <begin position="621"/>
        <end position="642"/>
    </location>
</feature>
<feature type="compositionally biased region" description="Low complexity" evidence="8">
    <location>
        <begin position="521"/>
        <end position="542"/>
    </location>
</feature>
<evidence type="ECO:0000256" key="6">
    <source>
        <dbReference type="ARBA" id="ARBA00022989"/>
    </source>
</evidence>
<proteinExistence type="inferred from homology"/>
<feature type="domain" description="Major facilitator superfamily (MFS) profile" evidence="10">
    <location>
        <begin position="9"/>
        <end position="496"/>
    </location>
</feature>
<feature type="transmembrane region" description="Helical" evidence="9">
    <location>
        <begin position="268"/>
        <end position="289"/>
    </location>
</feature>
<dbReference type="Gene3D" id="2.60.40.1120">
    <property type="entry name" value="Carboxypeptidase-like, regulatory domain"/>
    <property type="match status" value="2"/>
</dbReference>
<evidence type="ECO:0000256" key="5">
    <source>
        <dbReference type="ARBA" id="ARBA00022692"/>
    </source>
</evidence>
<feature type="transmembrane region" description="Helical" evidence="9">
    <location>
        <begin position="104"/>
        <end position="124"/>
    </location>
</feature>
<gene>
    <name evidence="11" type="ORF">BIV57_04835</name>
</gene>
<dbReference type="PANTHER" id="PTHR23501:SF197">
    <property type="entry name" value="COMD"/>
    <property type="match status" value="1"/>
</dbReference>
<feature type="transmembrane region" description="Helical" evidence="9">
    <location>
        <begin position="195"/>
        <end position="216"/>
    </location>
</feature>
<feature type="transmembrane region" description="Helical" evidence="9">
    <location>
        <begin position="12"/>
        <end position="32"/>
    </location>
</feature>
<evidence type="ECO:0000256" key="9">
    <source>
        <dbReference type="SAM" id="Phobius"/>
    </source>
</evidence>
<dbReference type="AlphaFoldDB" id="A0A1J7BIT4"/>
<feature type="transmembrane region" description="Helical" evidence="9">
    <location>
        <begin position="228"/>
        <end position="248"/>
    </location>
</feature>
<evidence type="ECO:0000313" key="12">
    <source>
        <dbReference type="Proteomes" id="UP000243342"/>
    </source>
</evidence>
<dbReference type="FunFam" id="1.20.1720.10:FF:000004">
    <property type="entry name" value="EmrB/QacA family drug resistance transporter"/>
    <property type="match status" value="1"/>
</dbReference>
<dbReference type="CDD" id="cd17502">
    <property type="entry name" value="MFS_Azr1_MDR_like"/>
    <property type="match status" value="1"/>
</dbReference>
<dbReference type="InterPro" id="IPR008969">
    <property type="entry name" value="CarboxyPept-like_regulatory"/>
</dbReference>
<evidence type="ECO:0000256" key="8">
    <source>
        <dbReference type="SAM" id="MobiDB-lite"/>
    </source>
</evidence>
<keyword evidence="12" id="KW-1185">Reference proteome</keyword>
<comment type="similarity">
    <text evidence="2">Belongs to the major facilitator superfamily. TCR/Tet family.</text>
</comment>
<reference evidence="11 12" key="1">
    <citation type="submission" date="2016-10" db="EMBL/GenBank/DDBJ databases">
        <title>Genome sequence of Streptomyces gilvigriseus MUSC 26.</title>
        <authorList>
            <person name="Lee L.-H."/>
            <person name="Ser H.-L."/>
        </authorList>
    </citation>
    <scope>NUCLEOTIDE SEQUENCE [LARGE SCALE GENOMIC DNA]</scope>
    <source>
        <strain evidence="11 12">MUSC 26</strain>
    </source>
</reference>
<dbReference type="PROSITE" id="PS50850">
    <property type="entry name" value="MFS"/>
    <property type="match status" value="1"/>
</dbReference>
<dbReference type="GO" id="GO:0005886">
    <property type="term" value="C:plasma membrane"/>
    <property type="evidence" value="ECO:0007669"/>
    <property type="project" value="UniProtKB-SubCell"/>
</dbReference>
<dbReference type="InterPro" id="IPR011701">
    <property type="entry name" value="MFS"/>
</dbReference>
<feature type="region of interest" description="Disordered" evidence="8">
    <location>
        <begin position="881"/>
        <end position="902"/>
    </location>
</feature>
<protein>
    <submittedName>
        <fullName evidence="11">MFS transporter</fullName>
    </submittedName>
</protein>
<dbReference type="Pfam" id="PF07690">
    <property type="entry name" value="MFS_1"/>
    <property type="match status" value="1"/>
</dbReference>
<feature type="transmembrane region" description="Helical" evidence="9">
    <location>
        <begin position="161"/>
        <end position="183"/>
    </location>
</feature>
<feature type="compositionally biased region" description="Basic residues" evidence="8">
    <location>
        <begin position="560"/>
        <end position="569"/>
    </location>
</feature>
<evidence type="ECO:0000256" key="1">
    <source>
        <dbReference type="ARBA" id="ARBA00004651"/>
    </source>
</evidence>
<dbReference type="InterPro" id="IPR020846">
    <property type="entry name" value="MFS_dom"/>
</dbReference>